<dbReference type="SUPFAM" id="SSF54814">
    <property type="entry name" value="Prokaryotic type KH domain (KH-domain type II)"/>
    <property type="match status" value="2"/>
</dbReference>
<evidence type="ECO:0000256" key="6">
    <source>
        <dbReference type="ARBA" id="ARBA00023163"/>
    </source>
</evidence>
<dbReference type="InterPro" id="IPR003029">
    <property type="entry name" value="S1_domain"/>
</dbReference>
<dbReference type="InterPro" id="IPR058582">
    <property type="entry name" value="KH_NusA_2nd"/>
</dbReference>
<dbReference type="GO" id="GO:0031564">
    <property type="term" value="P:transcription antitermination"/>
    <property type="evidence" value="ECO:0007669"/>
    <property type="project" value="UniProtKB-UniRule"/>
</dbReference>
<keyword evidence="6 7" id="KW-0804">Transcription</keyword>
<dbReference type="SMART" id="SM00322">
    <property type="entry name" value="KH"/>
    <property type="match status" value="2"/>
</dbReference>
<evidence type="ECO:0000256" key="8">
    <source>
        <dbReference type="SAM" id="MobiDB-lite"/>
    </source>
</evidence>
<evidence type="ECO:0000256" key="2">
    <source>
        <dbReference type="ARBA" id="ARBA00022490"/>
    </source>
</evidence>
<dbReference type="SUPFAM" id="SSF69705">
    <property type="entry name" value="Transcription factor NusA, N-terminal domain"/>
    <property type="match status" value="1"/>
</dbReference>
<dbReference type="InterPro" id="IPR010213">
    <property type="entry name" value="TF_NusA"/>
</dbReference>
<gene>
    <name evidence="7 10" type="primary">nusA</name>
    <name evidence="10" type="ORF">COX81_00515</name>
</gene>
<evidence type="ECO:0000256" key="3">
    <source>
        <dbReference type="ARBA" id="ARBA00022814"/>
    </source>
</evidence>
<reference evidence="11" key="1">
    <citation type="submission" date="2017-09" db="EMBL/GenBank/DDBJ databases">
        <title>Depth-based differentiation of microbial function through sediment-hosted aquifers and enrichment of novel symbionts in the deep terrestrial subsurface.</title>
        <authorList>
            <person name="Probst A.J."/>
            <person name="Ladd B."/>
            <person name="Jarett J.K."/>
            <person name="Geller-Mcgrath D.E."/>
            <person name="Sieber C.M.K."/>
            <person name="Emerson J.B."/>
            <person name="Anantharaman K."/>
            <person name="Thomas B.C."/>
            <person name="Malmstrom R."/>
            <person name="Stieglmeier M."/>
            <person name="Klingl A."/>
            <person name="Woyke T."/>
            <person name="Ryan C.M."/>
            <person name="Banfield J.F."/>
        </authorList>
    </citation>
    <scope>NUCLEOTIDE SEQUENCE [LARGE SCALE GENOMIC DNA]</scope>
</reference>
<evidence type="ECO:0000259" key="9">
    <source>
        <dbReference type="PROSITE" id="PS50126"/>
    </source>
</evidence>
<dbReference type="CDD" id="cd22529">
    <property type="entry name" value="KH-II_NusA_rpt2"/>
    <property type="match status" value="1"/>
</dbReference>
<name>A0A2M7V9P2_9BACT</name>
<dbReference type="PANTHER" id="PTHR22648">
    <property type="entry name" value="TRANSCRIPTION TERMINATION FACTOR NUSA"/>
    <property type="match status" value="1"/>
</dbReference>
<dbReference type="InterPro" id="IPR030842">
    <property type="entry name" value="TF_NusA_bacterial"/>
</dbReference>
<dbReference type="GO" id="GO:0006353">
    <property type="term" value="P:DNA-templated transcription termination"/>
    <property type="evidence" value="ECO:0007669"/>
    <property type="project" value="UniProtKB-UniRule"/>
</dbReference>
<dbReference type="GO" id="GO:0003723">
    <property type="term" value="F:RNA binding"/>
    <property type="evidence" value="ECO:0007669"/>
    <property type="project" value="UniProtKB-UniRule"/>
</dbReference>
<comment type="similarity">
    <text evidence="7">Belongs to the NusA family.</text>
</comment>
<dbReference type="PANTHER" id="PTHR22648:SF0">
    <property type="entry name" value="TRANSCRIPTION TERMINATION_ANTITERMINATION PROTEIN NUSA"/>
    <property type="match status" value="1"/>
</dbReference>
<dbReference type="InterPro" id="IPR013735">
    <property type="entry name" value="TF_NusA_N"/>
</dbReference>
<organism evidence="10 11">
    <name type="scientific">Candidatus Magasanikbacteria bacterium CG_4_10_14_0_2_um_filter_37_12</name>
    <dbReference type="NCBI Taxonomy" id="1974637"/>
    <lineage>
        <taxon>Bacteria</taxon>
        <taxon>Candidatus Magasanikiibacteriota</taxon>
    </lineage>
</organism>
<keyword evidence="2 7" id="KW-0963">Cytoplasm</keyword>
<protein>
    <recommendedName>
        <fullName evidence="7">Transcription termination/antitermination protein NusA</fullName>
    </recommendedName>
</protein>
<evidence type="ECO:0000256" key="1">
    <source>
        <dbReference type="ARBA" id="ARBA00022472"/>
    </source>
</evidence>
<dbReference type="InterPro" id="IPR036555">
    <property type="entry name" value="NusA_N_sf"/>
</dbReference>
<dbReference type="Pfam" id="PF13184">
    <property type="entry name" value="KH_NusA_1st"/>
    <property type="match status" value="1"/>
</dbReference>
<dbReference type="GO" id="GO:0005829">
    <property type="term" value="C:cytosol"/>
    <property type="evidence" value="ECO:0007669"/>
    <property type="project" value="TreeGrafter"/>
</dbReference>
<dbReference type="InterPro" id="IPR004087">
    <property type="entry name" value="KH_dom"/>
</dbReference>
<evidence type="ECO:0000256" key="7">
    <source>
        <dbReference type="HAMAP-Rule" id="MF_00945"/>
    </source>
</evidence>
<dbReference type="CDD" id="cd02134">
    <property type="entry name" value="KH-II_NusA_rpt1"/>
    <property type="match status" value="1"/>
</dbReference>
<dbReference type="FunFam" id="3.30.300.20:FF:000002">
    <property type="entry name" value="Transcription termination/antitermination protein NusA"/>
    <property type="match status" value="1"/>
</dbReference>
<evidence type="ECO:0000256" key="4">
    <source>
        <dbReference type="ARBA" id="ARBA00022884"/>
    </source>
</evidence>
<dbReference type="EMBL" id="PFPK01000008">
    <property type="protein sequence ID" value="PIZ95602.1"/>
    <property type="molecule type" value="Genomic_DNA"/>
</dbReference>
<comment type="caution">
    <text evidence="10">The sequence shown here is derived from an EMBL/GenBank/DDBJ whole genome shotgun (WGS) entry which is preliminary data.</text>
</comment>
<keyword evidence="4 7" id="KW-0694">RNA-binding</keyword>
<dbReference type="FunFam" id="3.30.300.20:FF:000005">
    <property type="entry name" value="Transcription termination/antitermination protein NusA"/>
    <property type="match status" value="1"/>
</dbReference>
<dbReference type="GO" id="GO:0003700">
    <property type="term" value="F:DNA-binding transcription factor activity"/>
    <property type="evidence" value="ECO:0007669"/>
    <property type="project" value="InterPro"/>
</dbReference>
<dbReference type="CDD" id="cd04455">
    <property type="entry name" value="S1_NusA"/>
    <property type="match status" value="1"/>
</dbReference>
<dbReference type="NCBIfam" id="TIGR01953">
    <property type="entry name" value="NusA"/>
    <property type="match status" value="1"/>
</dbReference>
<keyword evidence="1 7" id="KW-0806">Transcription termination</keyword>
<keyword evidence="5 7" id="KW-0805">Transcription regulation</keyword>
<dbReference type="Gene3D" id="2.40.50.140">
    <property type="entry name" value="Nucleic acid-binding proteins"/>
    <property type="match status" value="1"/>
</dbReference>
<proteinExistence type="inferred from homology"/>
<keyword evidence="3 7" id="KW-0889">Transcription antitermination</keyword>
<evidence type="ECO:0000313" key="10">
    <source>
        <dbReference type="EMBL" id="PIZ95602.1"/>
    </source>
</evidence>
<comment type="function">
    <text evidence="7">Participates in both transcription termination and antitermination.</text>
</comment>
<dbReference type="InterPro" id="IPR015946">
    <property type="entry name" value="KH_dom-like_a/b"/>
</dbReference>
<dbReference type="InterPro" id="IPR012340">
    <property type="entry name" value="NA-bd_OB-fold"/>
</dbReference>
<dbReference type="Pfam" id="PF08529">
    <property type="entry name" value="NusA_N"/>
    <property type="match status" value="1"/>
</dbReference>
<comment type="subunit">
    <text evidence="7">Monomer. Binds directly to the core enzyme of the DNA-dependent RNA polymerase and to nascent RNA.</text>
</comment>
<dbReference type="PROSITE" id="PS50126">
    <property type="entry name" value="S1"/>
    <property type="match status" value="1"/>
</dbReference>
<dbReference type="InterPro" id="IPR025249">
    <property type="entry name" value="TF_NusA_KH_1st"/>
</dbReference>
<evidence type="ECO:0000256" key="5">
    <source>
        <dbReference type="ARBA" id="ARBA00023015"/>
    </source>
</evidence>
<evidence type="ECO:0000313" key="11">
    <source>
        <dbReference type="Proteomes" id="UP000228568"/>
    </source>
</evidence>
<feature type="region of interest" description="Disordered" evidence="8">
    <location>
        <begin position="425"/>
        <end position="459"/>
    </location>
</feature>
<dbReference type="Proteomes" id="UP000228568">
    <property type="component" value="Unassembled WGS sequence"/>
</dbReference>
<dbReference type="AlphaFoldDB" id="A0A2M7V9P2"/>
<comment type="subcellular location">
    <subcellularLocation>
        <location evidence="7">Cytoplasm</location>
    </subcellularLocation>
</comment>
<dbReference type="Pfam" id="PF26594">
    <property type="entry name" value="KH_NusA_2nd"/>
    <property type="match status" value="1"/>
</dbReference>
<dbReference type="InterPro" id="IPR009019">
    <property type="entry name" value="KH_sf_prok-type"/>
</dbReference>
<sequence>MASEIAKAIQYLCDEKDLDFEIVLEALQTALGAAYRKDFGNRQGNYQVKFDVETGDMEIWDEKEVAEDVDEELLGKAQEEMSMLREKARYEDRELSEEEVAHLPQFNPKTQIMLREAKEVKKNVKIGEILKIPQEIPHDFGRMAAMTAKQVIIQKIREAERNSVFVDFQDQAGKIVQGVIHKRDRSGTVLVDLGKIIGVLNQNEQIRRDQYRPGVKMKFFVVSVGEGSRGPEILLSRSSTKMVQAVFAQEVPEIVDGDVEIKKIARDAGNRSKIAVFTEDDSIDPIGACIGQRGSRINTIIEELGGEKIDIIQWSDKPETYIKNALSPAKVVEIELNEESREAIAKVEPDQFSLAIGRGGQNVRLAAELTEWKINVADLGGEQEVSSEDDEEVMEKVLTGESKDLEGEKDAEALEEVDVVKVSDGADNVAVEIEEKEENKEDAGEVEEDKEDKEEKSEV</sequence>
<dbReference type="Gene3D" id="3.30.300.20">
    <property type="match status" value="2"/>
</dbReference>
<feature type="domain" description="S1 motif" evidence="9">
    <location>
        <begin position="173"/>
        <end position="238"/>
    </location>
</feature>
<dbReference type="SUPFAM" id="SSF50249">
    <property type="entry name" value="Nucleic acid-binding proteins"/>
    <property type="match status" value="1"/>
</dbReference>
<dbReference type="Gene3D" id="3.30.1480.10">
    <property type="entry name" value="NusA, N-terminal domain"/>
    <property type="match status" value="1"/>
</dbReference>
<dbReference type="HAMAP" id="MF_00945_B">
    <property type="entry name" value="NusA_B"/>
    <property type="match status" value="1"/>
</dbReference>
<accession>A0A2M7V9P2</accession>